<comment type="subcellular location">
    <subcellularLocation>
        <location evidence="2">Membrane</location>
    </subcellularLocation>
</comment>
<dbReference type="GO" id="GO:0004673">
    <property type="term" value="F:protein histidine kinase activity"/>
    <property type="evidence" value="ECO:0007669"/>
    <property type="project" value="UniProtKB-EC"/>
</dbReference>
<dbReference type="RefSeq" id="WP_086470190.1">
    <property type="nucleotide sequence ID" value="NZ_FXWK01000001.1"/>
</dbReference>
<evidence type="ECO:0000256" key="5">
    <source>
        <dbReference type="ARBA" id="ARBA00022679"/>
    </source>
</evidence>
<comment type="catalytic activity">
    <reaction evidence="1">
        <text>ATP + protein L-histidine = ADP + protein N-phospho-L-histidine.</text>
        <dbReference type="EC" id="2.7.13.3"/>
    </reaction>
</comment>
<dbReference type="Proteomes" id="UP000194474">
    <property type="component" value="Unassembled WGS sequence"/>
</dbReference>
<evidence type="ECO:0000256" key="10">
    <source>
        <dbReference type="ARBA" id="ARBA00023136"/>
    </source>
</evidence>
<evidence type="ECO:0000256" key="8">
    <source>
        <dbReference type="ARBA" id="ARBA00022989"/>
    </source>
</evidence>
<dbReference type="PRINTS" id="PR00344">
    <property type="entry name" value="BCTRLSENSOR"/>
</dbReference>
<keyword evidence="6 11" id="KW-0812">Transmembrane</keyword>
<dbReference type="EMBL" id="FXWK01000001">
    <property type="protein sequence ID" value="SMQ70823.1"/>
    <property type="molecule type" value="Genomic_DNA"/>
</dbReference>
<dbReference type="Pfam" id="PF02518">
    <property type="entry name" value="HATPase_c"/>
    <property type="match status" value="1"/>
</dbReference>
<dbReference type="InterPro" id="IPR005467">
    <property type="entry name" value="His_kinase_dom"/>
</dbReference>
<dbReference type="InterPro" id="IPR003594">
    <property type="entry name" value="HATPase_dom"/>
</dbReference>
<dbReference type="GO" id="GO:0000160">
    <property type="term" value="P:phosphorelay signal transduction system"/>
    <property type="evidence" value="ECO:0007669"/>
    <property type="project" value="UniProtKB-KW"/>
</dbReference>
<proteinExistence type="predicted"/>
<dbReference type="PANTHER" id="PTHR45436">
    <property type="entry name" value="SENSOR HISTIDINE KINASE YKOH"/>
    <property type="match status" value="1"/>
</dbReference>
<keyword evidence="5" id="KW-0808">Transferase</keyword>
<dbReference type="InterPro" id="IPR003660">
    <property type="entry name" value="HAMP_dom"/>
</dbReference>
<dbReference type="InterPro" id="IPR036890">
    <property type="entry name" value="HATPase_C_sf"/>
</dbReference>
<feature type="transmembrane region" description="Helical" evidence="11">
    <location>
        <begin position="161"/>
        <end position="182"/>
    </location>
</feature>
<organism evidence="14 15">
    <name type="scientific">Devosia lucknowensis</name>
    <dbReference type="NCBI Taxonomy" id="1096929"/>
    <lineage>
        <taxon>Bacteria</taxon>
        <taxon>Pseudomonadati</taxon>
        <taxon>Pseudomonadota</taxon>
        <taxon>Alphaproteobacteria</taxon>
        <taxon>Hyphomicrobiales</taxon>
        <taxon>Devosiaceae</taxon>
        <taxon>Devosia</taxon>
    </lineage>
</organism>
<dbReference type="Gene3D" id="3.30.565.10">
    <property type="entry name" value="Histidine kinase-like ATPase, C-terminal domain"/>
    <property type="match status" value="1"/>
</dbReference>
<dbReference type="AlphaFoldDB" id="A0A1Y6FEF7"/>
<sequence>MSRVSIKLRLMGLSVLWVIGSLAAAAFVLQYLFVTTMERSVRDDLEAAMTRLVALIDLQSADLALTAPMPDPRYDTPLGGRYWQLVDTQTGERISSRSLWDVTLPDDSSADYTLDHYIGTQDLHLIYLSRTIEAAGRSLRISIGEDHEPVHRAATAFQHDVIRLLILLGAVILVAAWLQLWLGLRPLDRVRRAVDDIRQGRQSRLGDGFPREVQPLVAEVNALLDEREANILRARERASDLAHGLKTPLAALHGIALRVRENGSVSEADLIDDLAFEMSKRVDYQMRLSALRLRKTDLGESASLNSAILRTITVLKKTGRGEGLHWVAELAKDWQVDIHRQDLIELVGIILENASKWATTRVTVKTALAAHGVCLEVIDDGPGIPPERLAQLGERGRRFDEAVPGNGHGIAIAYEILSLNNGQVEFSASESGGLRVRITLPLAAQ</sequence>
<dbReference type="InterPro" id="IPR004358">
    <property type="entry name" value="Sig_transdc_His_kin-like_C"/>
</dbReference>
<dbReference type="SUPFAM" id="SSF55874">
    <property type="entry name" value="ATPase domain of HSP90 chaperone/DNA topoisomerase II/histidine kinase"/>
    <property type="match status" value="1"/>
</dbReference>
<evidence type="ECO:0000259" key="12">
    <source>
        <dbReference type="PROSITE" id="PS50109"/>
    </source>
</evidence>
<keyword evidence="10 11" id="KW-0472">Membrane</keyword>
<dbReference type="InterPro" id="IPR050428">
    <property type="entry name" value="TCS_sensor_his_kinase"/>
</dbReference>
<evidence type="ECO:0000256" key="3">
    <source>
        <dbReference type="ARBA" id="ARBA00012438"/>
    </source>
</evidence>
<dbReference type="GO" id="GO:0005886">
    <property type="term" value="C:plasma membrane"/>
    <property type="evidence" value="ECO:0007669"/>
    <property type="project" value="TreeGrafter"/>
</dbReference>
<evidence type="ECO:0000313" key="14">
    <source>
        <dbReference type="EMBL" id="SMQ70823.1"/>
    </source>
</evidence>
<feature type="transmembrane region" description="Helical" evidence="11">
    <location>
        <begin position="12"/>
        <end position="33"/>
    </location>
</feature>
<dbReference type="PROSITE" id="PS50109">
    <property type="entry name" value="HIS_KIN"/>
    <property type="match status" value="1"/>
</dbReference>
<evidence type="ECO:0000256" key="1">
    <source>
        <dbReference type="ARBA" id="ARBA00000085"/>
    </source>
</evidence>
<keyword evidence="7 14" id="KW-0418">Kinase</keyword>
<evidence type="ECO:0000259" key="13">
    <source>
        <dbReference type="PROSITE" id="PS50885"/>
    </source>
</evidence>
<evidence type="ECO:0000256" key="9">
    <source>
        <dbReference type="ARBA" id="ARBA00023012"/>
    </source>
</evidence>
<dbReference type="PROSITE" id="PS50885">
    <property type="entry name" value="HAMP"/>
    <property type="match status" value="1"/>
</dbReference>
<evidence type="ECO:0000256" key="6">
    <source>
        <dbReference type="ARBA" id="ARBA00022692"/>
    </source>
</evidence>
<accession>A0A1Y6FEF7</accession>
<protein>
    <recommendedName>
        <fullName evidence="3">histidine kinase</fullName>
        <ecNumber evidence="3">2.7.13.3</ecNumber>
    </recommendedName>
</protein>
<dbReference type="SMART" id="SM00387">
    <property type="entry name" value="HATPase_c"/>
    <property type="match status" value="1"/>
</dbReference>
<dbReference type="Gene3D" id="1.10.287.130">
    <property type="match status" value="1"/>
</dbReference>
<feature type="domain" description="Histidine kinase" evidence="12">
    <location>
        <begin position="240"/>
        <end position="444"/>
    </location>
</feature>
<dbReference type="EC" id="2.7.13.3" evidence="3"/>
<name>A0A1Y6FEF7_9HYPH</name>
<gene>
    <name evidence="14" type="ORF">SAMN06295905_1915</name>
</gene>
<dbReference type="PANTHER" id="PTHR45436:SF5">
    <property type="entry name" value="SENSOR HISTIDINE KINASE TRCS"/>
    <property type="match status" value="1"/>
</dbReference>
<evidence type="ECO:0000256" key="2">
    <source>
        <dbReference type="ARBA" id="ARBA00004370"/>
    </source>
</evidence>
<evidence type="ECO:0000256" key="7">
    <source>
        <dbReference type="ARBA" id="ARBA00022777"/>
    </source>
</evidence>
<keyword evidence="9" id="KW-0902">Two-component regulatory system</keyword>
<evidence type="ECO:0000256" key="11">
    <source>
        <dbReference type="SAM" id="Phobius"/>
    </source>
</evidence>
<keyword evidence="8 11" id="KW-1133">Transmembrane helix</keyword>
<evidence type="ECO:0000256" key="4">
    <source>
        <dbReference type="ARBA" id="ARBA00022553"/>
    </source>
</evidence>
<dbReference type="OrthoDB" id="9809567at2"/>
<evidence type="ECO:0000313" key="15">
    <source>
        <dbReference type="Proteomes" id="UP000194474"/>
    </source>
</evidence>
<reference evidence="15" key="1">
    <citation type="submission" date="2017-04" db="EMBL/GenBank/DDBJ databases">
        <authorList>
            <person name="Varghese N."/>
            <person name="Submissions S."/>
        </authorList>
    </citation>
    <scope>NUCLEOTIDE SEQUENCE [LARGE SCALE GENOMIC DNA]</scope>
</reference>
<keyword evidence="15" id="KW-1185">Reference proteome</keyword>
<feature type="domain" description="HAMP" evidence="13">
    <location>
        <begin position="181"/>
        <end position="232"/>
    </location>
</feature>
<keyword evidence="4" id="KW-0597">Phosphoprotein</keyword>